<evidence type="ECO:0000313" key="9">
    <source>
        <dbReference type="EMBL" id="GAX74392.1"/>
    </source>
</evidence>
<evidence type="ECO:0000256" key="2">
    <source>
        <dbReference type="ARBA" id="ARBA00009658"/>
    </source>
</evidence>
<dbReference type="AlphaFoldDB" id="A0A250WUT1"/>
<dbReference type="CDD" id="cd03401">
    <property type="entry name" value="SPFH_prohibitin"/>
    <property type="match status" value="1"/>
</dbReference>
<dbReference type="InterPro" id="IPR001107">
    <property type="entry name" value="Band_7"/>
</dbReference>
<evidence type="ECO:0000259" key="8">
    <source>
        <dbReference type="SMART" id="SM00244"/>
    </source>
</evidence>
<comment type="subcellular location">
    <subcellularLocation>
        <location evidence="1">Mitochondrion inner membrane</location>
        <topology evidence="1">Single-pass type II membrane protein</topology>
    </subcellularLocation>
</comment>
<dbReference type="OrthoDB" id="2105077at2759"/>
<dbReference type="GO" id="GO:0007005">
    <property type="term" value="P:mitochondrion organization"/>
    <property type="evidence" value="ECO:0007669"/>
    <property type="project" value="TreeGrafter"/>
</dbReference>
<comment type="subunit">
    <text evidence="3">Component of a prohibitin multimeric complex in mitochondrial membranes.</text>
</comment>
<sequence length="292" mass="32439">MSKNIEIDSEPSRVARKSVHYMRLNMGWLIPIGVSALVLLIGWPIVSVPAGHTAVVDFYGHAFHSTLRSGVQFKMPFAHIYMFSLKTQLLEVDLNVPTNEGLVVSVDASVLYHIKHTAVRDIYTTVGIQFTDVLLKPEVHSTIRSLTSRVAAKALYSAGRDELSDGITKQLNEKLNPRGIEVEQILLRKVVLPPLVTTAIEEKLKAEQESQRMEFILTKEKQEAERKRIEAQGIADFQKIVSQGISPQLLEWKGIEATEKLAASRNTKVIVVGSQKNGLPLILGDHQTSSEA</sequence>
<accession>A0A250WUT1</accession>
<reference evidence="9 10" key="1">
    <citation type="submission" date="2017-08" db="EMBL/GenBank/DDBJ databases">
        <title>Acidophilic green algal genome provides insights into adaptation to an acidic environment.</title>
        <authorList>
            <person name="Hirooka S."/>
            <person name="Hirose Y."/>
            <person name="Kanesaki Y."/>
            <person name="Higuchi S."/>
            <person name="Fujiwara T."/>
            <person name="Onuma R."/>
            <person name="Era A."/>
            <person name="Ohbayashi R."/>
            <person name="Uzuka A."/>
            <person name="Nozaki H."/>
            <person name="Yoshikawa H."/>
            <person name="Miyagishima S.Y."/>
        </authorList>
    </citation>
    <scope>NUCLEOTIDE SEQUENCE [LARGE SCALE GENOMIC DNA]</scope>
    <source>
        <strain evidence="9 10">NIES-2499</strain>
    </source>
</reference>
<evidence type="ECO:0000313" key="10">
    <source>
        <dbReference type="Proteomes" id="UP000232323"/>
    </source>
</evidence>
<dbReference type="GO" id="GO:0005743">
    <property type="term" value="C:mitochondrial inner membrane"/>
    <property type="evidence" value="ECO:0007669"/>
    <property type="project" value="UniProtKB-SubCell"/>
</dbReference>
<gene>
    <name evidence="9" type="ORF">CEUSTIGMA_g1840.t1</name>
</gene>
<name>A0A250WUT1_9CHLO</name>
<evidence type="ECO:0000256" key="6">
    <source>
        <dbReference type="ARBA" id="ARBA00023136"/>
    </source>
</evidence>
<dbReference type="Proteomes" id="UP000232323">
    <property type="component" value="Unassembled WGS sequence"/>
</dbReference>
<evidence type="ECO:0000256" key="5">
    <source>
        <dbReference type="ARBA" id="ARBA00023128"/>
    </source>
</evidence>
<dbReference type="PRINTS" id="PR00679">
    <property type="entry name" value="PROHIBITIN"/>
</dbReference>
<keyword evidence="4 7" id="KW-0999">Mitochondrion inner membrane</keyword>
<dbReference type="PANTHER" id="PTHR23222">
    <property type="entry name" value="PROHIBITIN"/>
    <property type="match status" value="1"/>
</dbReference>
<dbReference type="InterPro" id="IPR036013">
    <property type="entry name" value="Band_7/SPFH_dom_sf"/>
</dbReference>
<feature type="domain" description="Band 7" evidence="8">
    <location>
        <begin position="44"/>
        <end position="204"/>
    </location>
</feature>
<keyword evidence="6 7" id="KW-0472">Membrane</keyword>
<dbReference type="SMART" id="SM00244">
    <property type="entry name" value="PHB"/>
    <property type="match status" value="1"/>
</dbReference>
<dbReference type="STRING" id="1157962.A0A250WUT1"/>
<dbReference type="Gene3D" id="3.30.479.30">
    <property type="entry name" value="Band 7 domain"/>
    <property type="match status" value="1"/>
</dbReference>
<keyword evidence="7" id="KW-1133">Transmembrane helix</keyword>
<proteinExistence type="inferred from homology"/>
<organism evidence="9 10">
    <name type="scientific">Chlamydomonas eustigma</name>
    <dbReference type="NCBI Taxonomy" id="1157962"/>
    <lineage>
        <taxon>Eukaryota</taxon>
        <taxon>Viridiplantae</taxon>
        <taxon>Chlorophyta</taxon>
        <taxon>core chlorophytes</taxon>
        <taxon>Chlorophyceae</taxon>
        <taxon>CS clade</taxon>
        <taxon>Chlamydomonadales</taxon>
        <taxon>Chlamydomonadaceae</taxon>
        <taxon>Chlamydomonas</taxon>
    </lineage>
</organism>
<keyword evidence="10" id="KW-1185">Reference proteome</keyword>
<dbReference type="Pfam" id="PF01145">
    <property type="entry name" value="Band_7"/>
    <property type="match status" value="1"/>
</dbReference>
<keyword evidence="7" id="KW-0812">Transmembrane</keyword>
<dbReference type="InterPro" id="IPR000163">
    <property type="entry name" value="Prohibitin"/>
</dbReference>
<feature type="transmembrane region" description="Helical" evidence="7">
    <location>
        <begin position="26"/>
        <end position="46"/>
    </location>
</feature>
<comment type="similarity">
    <text evidence="2 7">Belongs to the prohibitin family.</text>
</comment>
<evidence type="ECO:0000256" key="3">
    <source>
        <dbReference type="ARBA" id="ARBA00011786"/>
    </source>
</evidence>
<dbReference type="SUPFAM" id="SSF117892">
    <property type="entry name" value="Band 7/SPFH domain"/>
    <property type="match status" value="1"/>
</dbReference>
<evidence type="ECO:0000256" key="4">
    <source>
        <dbReference type="ARBA" id="ARBA00022792"/>
    </source>
</evidence>
<evidence type="ECO:0000256" key="1">
    <source>
        <dbReference type="ARBA" id="ARBA00004140"/>
    </source>
</evidence>
<keyword evidence="5" id="KW-0496">Mitochondrion</keyword>
<protein>
    <recommendedName>
        <fullName evidence="7">Prohibitin</fullName>
    </recommendedName>
</protein>
<dbReference type="PANTHER" id="PTHR23222:SF1">
    <property type="entry name" value="PROHIBITIN-2"/>
    <property type="match status" value="1"/>
</dbReference>
<dbReference type="EMBL" id="BEGY01000007">
    <property type="protein sequence ID" value="GAX74392.1"/>
    <property type="molecule type" value="Genomic_DNA"/>
</dbReference>
<evidence type="ECO:0000256" key="7">
    <source>
        <dbReference type="RuleBase" id="RU366048"/>
    </source>
</evidence>
<comment type="caution">
    <text evidence="9">The sequence shown here is derived from an EMBL/GenBank/DDBJ whole genome shotgun (WGS) entry which is preliminary data.</text>
</comment>